<dbReference type="Proteomes" id="UP001432146">
    <property type="component" value="Unassembled WGS sequence"/>
</dbReference>
<evidence type="ECO:0000313" key="2">
    <source>
        <dbReference type="Proteomes" id="UP001432146"/>
    </source>
</evidence>
<evidence type="ECO:0000313" key="1">
    <source>
        <dbReference type="EMBL" id="KAK9301889.1"/>
    </source>
</evidence>
<sequence>MEAKAVGELITENCILKNVILVPKLTKNLLFVNVITDKDGEVKFTKDKVEILLNKRNYLEGSRGLNGLYVIDIKKANKMESLLILNSDTLQWHQKLGHSNMEKLTSLSEGINSPIIKKFAIYV</sequence>
<comment type="caution">
    <text evidence="1">The sequence shown here is derived from an EMBL/GenBank/DDBJ whole genome shotgun (WGS) entry which is preliminary data.</text>
</comment>
<dbReference type="AlphaFoldDB" id="A0AAW0ZXW3"/>
<gene>
    <name evidence="1" type="ORF">QLX08_005887</name>
</gene>
<keyword evidence="2" id="KW-1185">Reference proteome</keyword>
<reference evidence="1 2" key="1">
    <citation type="submission" date="2024-05" db="EMBL/GenBank/DDBJ databases">
        <title>The nuclear and mitochondrial genome assemblies of Tetragonisca angustula (Apidae: Meliponini), a tiny yet remarkable pollinator in the Neotropics.</title>
        <authorList>
            <person name="Ferrari R."/>
            <person name="Ricardo P.C."/>
            <person name="Dias F.C."/>
            <person name="Araujo N.S."/>
            <person name="Soares D.O."/>
            <person name="Zhou Q.-S."/>
            <person name="Zhu C.-D."/>
            <person name="Coutinho L."/>
            <person name="Airas M.C."/>
            <person name="Batista T.M."/>
        </authorList>
    </citation>
    <scope>NUCLEOTIDE SEQUENCE [LARGE SCALE GENOMIC DNA]</scope>
    <source>
        <strain evidence="1">ASF017062</strain>
        <tissue evidence="1">Abdomen</tissue>
    </source>
</reference>
<proteinExistence type="predicted"/>
<protein>
    <recommendedName>
        <fullName evidence="3">GAG-pre-integrase domain-containing protein</fullName>
    </recommendedName>
</protein>
<name>A0AAW0ZXW3_9HYME</name>
<organism evidence="1 2">
    <name type="scientific">Tetragonisca angustula</name>
    <dbReference type="NCBI Taxonomy" id="166442"/>
    <lineage>
        <taxon>Eukaryota</taxon>
        <taxon>Metazoa</taxon>
        <taxon>Ecdysozoa</taxon>
        <taxon>Arthropoda</taxon>
        <taxon>Hexapoda</taxon>
        <taxon>Insecta</taxon>
        <taxon>Pterygota</taxon>
        <taxon>Neoptera</taxon>
        <taxon>Endopterygota</taxon>
        <taxon>Hymenoptera</taxon>
        <taxon>Apocrita</taxon>
        <taxon>Aculeata</taxon>
        <taxon>Apoidea</taxon>
        <taxon>Anthophila</taxon>
        <taxon>Apidae</taxon>
        <taxon>Tetragonisca</taxon>
    </lineage>
</organism>
<evidence type="ECO:0008006" key="3">
    <source>
        <dbReference type="Google" id="ProtNLM"/>
    </source>
</evidence>
<dbReference type="EMBL" id="JAWNGG020000103">
    <property type="protein sequence ID" value="KAK9301889.1"/>
    <property type="molecule type" value="Genomic_DNA"/>
</dbReference>
<accession>A0AAW0ZXW3</accession>